<dbReference type="Proteomes" id="UP000886520">
    <property type="component" value="Chromosome 3"/>
</dbReference>
<organism evidence="2 3">
    <name type="scientific">Adiantum capillus-veneris</name>
    <name type="common">Maidenhair fern</name>
    <dbReference type="NCBI Taxonomy" id="13818"/>
    <lineage>
        <taxon>Eukaryota</taxon>
        <taxon>Viridiplantae</taxon>
        <taxon>Streptophyta</taxon>
        <taxon>Embryophyta</taxon>
        <taxon>Tracheophyta</taxon>
        <taxon>Polypodiopsida</taxon>
        <taxon>Polypodiidae</taxon>
        <taxon>Polypodiales</taxon>
        <taxon>Pteridineae</taxon>
        <taxon>Pteridaceae</taxon>
        <taxon>Vittarioideae</taxon>
        <taxon>Adiantum</taxon>
    </lineage>
</organism>
<comment type="similarity">
    <text evidence="1">Belongs to the FPF1 family.</text>
</comment>
<sequence>MGGVWYFGNDGVARLVSEEAGERGKVLVYHPTNEAIRSYAELQQKLALLGWRRYPNEQPGTLQFHKGPSSNHLITLPSDFRCFRMRHMLDIIMKNRDYFVIRDA</sequence>
<name>A0A9D4VBU8_ADICA</name>
<comment type="caution">
    <text evidence="2">The sequence shown here is derived from an EMBL/GenBank/DDBJ whole genome shotgun (WGS) entry which is preliminary data.</text>
</comment>
<accession>A0A9D4VBU8</accession>
<dbReference type="PANTHER" id="PTHR33433">
    <property type="entry name" value="FLOWERING-PROMOTING FACTOR 1-LIKE PROTEIN 1"/>
    <property type="match status" value="1"/>
</dbReference>
<reference evidence="2" key="1">
    <citation type="submission" date="2021-01" db="EMBL/GenBank/DDBJ databases">
        <title>Adiantum capillus-veneris genome.</title>
        <authorList>
            <person name="Fang Y."/>
            <person name="Liao Q."/>
        </authorList>
    </citation>
    <scope>NUCLEOTIDE SEQUENCE</scope>
    <source>
        <strain evidence="2">H3</strain>
        <tissue evidence="2">Leaf</tissue>
    </source>
</reference>
<evidence type="ECO:0000313" key="3">
    <source>
        <dbReference type="Proteomes" id="UP000886520"/>
    </source>
</evidence>
<dbReference type="AlphaFoldDB" id="A0A9D4VBU8"/>
<evidence type="ECO:0000256" key="1">
    <source>
        <dbReference type="ARBA" id="ARBA00008013"/>
    </source>
</evidence>
<gene>
    <name evidence="2" type="ORF">GOP47_0003369</name>
</gene>
<protein>
    <recommendedName>
        <fullName evidence="4">Flowering-promoting factor 1-like protein 3</fullName>
    </recommendedName>
</protein>
<proteinExistence type="inferred from homology"/>
<evidence type="ECO:0000313" key="2">
    <source>
        <dbReference type="EMBL" id="KAI5083626.1"/>
    </source>
</evidence>
<keyword evidence="3" id="KW-1185">Reference proteome</keyword>
<dbReference type="OrthoDB" id="1845029at2759"/>
<dbReference type="EMBL" id="JABFUD020000002">
    <property type="protein sequence ID" value="KAI5083626.1"/>
    <property type="molecule type" value="Genomic_DNA"/>
</dbReference>
<evidence type="ECO:0008006" key="4">
    <source>
        <dbReference type="Google" id="ProtNLM"/>
    </source>
</evidence>
<dbReference type="InterPro" id="IPR039274">
    <property type="entry name" value="FPF1"/>
</dbReference>